<evidence type="ECO:0000256" key="7">
    <source>
        <dbReference type="ARBA" id="ARBA00022840"/>
    </source>
</evidence>
<dbReference type="Pfam" id="PF25426">
    <property type="entry name" value="AAA_lid_BCS1"/>
    <property type="match status" value="1"/>
</dbReference>
<dbReference type="GO" id="GO:0005743">
    <property type="term" value="C:mitochondrial inner membrane"/>
    <property type="evidence" value="ECO:0007669"/>
    <property type="project" value="UniProtKB-SubCell"/>
</dbReference>
<dbReference type="SMART" id="SM00382">
    <property type="entry name" value="AAA"/>
    <property type="match status" value="1"/>
</dbReference>
<dbReference type="EMBL" id="KN824281">
    <property type="protein sequence ID" value="KIM31830.1"/>
    <property type="molecule type" value="Genomic_DNA"/>
</dbReference>
<dbReference type="SMART" id="SM01024">
    <property type="entry name" value="BCS1_N"/>
    <property type="match status" value="1"/>
</dbReference>
<reference evidence="16" key="2">
    <citation type="submission" date="2015-01" db="EMBL/GenBank/DDBJ databases">
        <title>Evolutionary Origins and Diversification of the Mycorrhizal Mutualists.</title>
        <authorList>
            <consortium name="DOE Joint Genome Institute"/>
            <consortium name="Mycorrhizal Genomics Consortium"/>
            <person name="Kohler A."/>
            <person name="Kuo A."/>
            <person name="Nagy L.G."/>
            <person name="Floudas D."/>
            <person name="Copeland A."/>
            <person name="Barry K.W."/>
            <person name="Cichocki N."/>
            <person name="Veneault-Fourrey C."/>
            <person name="LaButti K."/>
            <person name="Lindquist E.A."/>
            <person name="Lipzen A."/>
            <person name="Lundell T."/>
            <person name="Morin E."/>
            <person name="Murat C."/>
            <person name="Riley R."/>
            <person name="Ohm R."/>
            <person name="Sun H."/>
            <person name="Tunlid A."/>
            <person name="Henrissat B."/>
            <person name="Grigoriev I.V."/>
            <person name="Hibbett D.S."/>
            <person name="Martin F."/>
        </authorList>
    </citation>
    <scope>NUCLEOTIDE SEQUENCE [LARGE SCALE GENOMIC DNA]</scope>
    <source>
        <strain evidence="16">MAFF 305830</strain>
    </source>
</reference>
<proteinExistence type="inferred from homology"/>
<feature type="region of interest" description="Disordered" evidence="12">
    <location>
        <begin position="514"/>
        <end position="702"/>
    </location>
</feature>
<feature type="domain" description="BCS1 N-terminal" evidence="14">
    <location>
        <begin position="26"/>
        <end position="212"/>
    </location>
</feature>
<comment type="subcellular location">
    <subcellularLocation>
        <location evidence="1">Mitochondrion inner membrane</location>
        <topology evidence="1">Single-pass membrane protein</topology>
    </subcellularLocation>
</comment>
<evidence type="ECO:0008006" key="17">
    <source>
        <dbReference type="Google" id="ProtNLM"/>
    </source>
</evidence>
<dbReference type="OrthoDB" id="10251412at2759"/>
<comment type="catalytic activity">
    <reaction evidence="11">
        <text>ATP + H2O = ADP + phosphate + H(+)</text>
        <dbReference type="Rhea" id="RHEA:13065"/>
        <dbReference type="ChEBI" id="CHEBI:15377"/>
        <dbReference type="ChEBI" id="CHEBI:15378"/>
        <dbReference type="ChEBI" id="CHEBI:30616"/>
        <dbReference type="ChEBI" id="CHEBI:43474"/>
        <dbReference type="ChEBI" id="CHEBI:456216"/>
    </reaction>
    <physiologicalReaction direction="left-to-right" evidence="11">
        <dbReference type="Rhea" id="RHEA:13066"/>
    </physiologicalReaction>
</comment>
<feature type="domain" description="AAA+ ATPase" evidence="13">
    <location>
        <begin position="251"/>
        <end position="394"/>
    </location>
</feature>
<evidence type="ECO:0000313" key="16">
    <source>
        <dbReference type="Proteomes" id="UP000054097"/>
    </source>
</evidence>
<feature type="compositionally biased region" description="Low complexity" evidence="12">
    <location>
        <begin position="571"/>
        <end position="582"/>
    </location>
</feature>
<feature type="compositionally biased region" description="Low complexity" evidence="12">
    <location>
        <begin position="335"/>
        <end position="346"/>
    </location>
</feature>
<evidence type="ECO:0000256" key="5">
    <source>
        <dbReference type="ARBA" id="ARBA00022792"/>
    </source>
</evidence>
<keyword evidence="8" id="KW-1133">Transmembrane helix</keyword>
<dbReference type="GO" id="GO:0005524">
    <property type="term" value="F:ATP binding"/>
    <property type="evidence" value="ECO:0007669"/>
    <property type="project" value="UniProtKB-KW"/>
</dbReference>
<keyword evidence="9" id="KW-0496">Mitochondrion</keyword>
<dbReference type="GO" id="GO:0016887">
    <property type="term" value="F:ATP hydrolysis activity"/>
    <property type="evidence" value="ECO:0007669"/>
    <property type="project" value="InterPro"/>
</dbReference>
<feature type="region of interest" description="Disordered" evidence="12">
    <location>
        <begin position="321"/>
        <end position="346"/>
    </location>
</feature>
<evidence type="ECO:0000256" key="6">
    <source>
        <dbReference type="ARBA" id="ARBA00022801"/>
    </source>
</evidence>
<dbReference type="PROSITE" id="PS00674">
    <property type="entry name" value="AAA"/>
    <property type="match status" value="1"/>
</dbReference>
<evidence type="ECO:0000256" key="3">
    <source>
        <dbReference type="ARBA" id="ARBA00022692"/>
    </source>
</evidence>
<dbReference type="InterPro" id="IPR003960">
    <property type="entry name" value="ATPase_AAA_CS"/>
</dbReference>
<dbReference type="CDD" id="cd19510">
    <property type="entry name" value="RecA-like_BCS1"/>
    <property type="match status" value="1"/>
</dbReference>
<evidence type="ECO:0000256" key="10">
    <source>
        <dbReference type="ARBA" id="ARBA00023136"/>
    </source>
</evidence>
<feature type="compositionally biased region" description="Basic and acidic residues" evidence="12">
    <location>
        <begin position="514"/>
        <end position="555"/>
    </location>
</feature>
<protein>
    <recommendedName>
        <fullName evidence="17">AAA+ ATPase domain-containing protein</fullName>
    </recommendedName>
</protein>
<evidence type="ECO:0000256" key="4">
    <source>
        <dbReference type="ARBA" id="ARBA00022741"/>
    </source>
</evidence>
<comment type="similarity">
    <text evidence="2">Belongs to the AAA ATPase family. BCS1 subfamily.</text>
</comment>
<dbReference type="InterPro" id="IPR003959">
    <property type="entry name" value="ATPase_AAA_core"/>
</dbReference>
<dbReference type="InterPro" id="IPR027417">
    <property type="entry name" value="P-loop_NTPase"/>
</dbReference>
<dbReference type="InterPro" id="IPR050747">
    <property type="entry name" value="Mitochondrial_chaperone_BCS1"/>
</dbReference>
<dbReference type="InterPro" id="IPR003593">
    <property type="entry name" value="AAA+_ATPase"/>
</dbReference>
<feature type="region of interest" description="Disordered" evidence="12">
    <location>
        <begin position="420"/>
        <end position="453"/>
    </location>
</feature>
<evidence type="ECO:0000256" key="8">
    <source>
        <dbReference type="ARBA" id="ARBA00022989"/>
    </source>
</evidence>
<evidence type="ECO:0000256" key="2">
    <source>
        <dbReference type="ARBA" id="ARBA00007448"/>
    </source>
</evidence>
<keyword evidence="10" id="KW-0472">Membrane</keyword>
<keyword evidence="6" id="KW-0378">Hydrolase</keyword>
<accession>A0A0C3B4R2</accession>
<dbReference type="SUPFAM" id="SSF52540">
    <property type="entry name" value="P-loop containing nucleoside triphosphate hydrolases"/>
    <property type="match status" value="1"/>
</dbReference>
<dbReference type="Gene3D" id="3.40.50.300">
    <property type="entry name" value="P-loop containing nucleotide triphosphate hydrolases"/>
    <property type="match status" value="1"/>
</dbReference>
<keyword evidence="16" id="KW-1185">Reference proteome</keyword>
<evidence type="ECO:0000256" key="11">
    <source>
        <dbReference type="ARBA" id="ARBA00048778"/>
    </source>
</evidence>
<name>A0A0C3B4R2_SERVB</name>
<evidence type="ECO:0000256" key="1">
    <source>
        <dbReference type="ARBA" id="ARBA00004434"/>
    </source>
</evidence>
<gene>
    <name evidence="15" type="ORF">M408DRAFT_6867</name>
</gene>
<reference evidence="15 16" key="1">
    <citation type="submission" date="2014-04" db="EMBL/GenBank/DDBJ databases">
        <authorList>
            <consortium name="DOE Joint Genome Institute"/>
            <person name="Kuo A."/>
            <person name="Zuccaro A."/>
            <person name="Kohler A."/>
            <person name="Nagy L.G."/>
            <person name="Floudas D."/>
            <person name="Copeland A."/>
            <person name="Barry K.W."/>
            <person name="Cichocki N."/>
            <person name="Veneault-Fourrey C."/>
            <person name="LaButti K."/>
            <person name="Lindquist E.A."/>
            <person name="Lipzen A."/>
            <person name="Lundell T."/>
            <person name="Morin E."/>
            <person name="Murat C."/>
            <person name="Sun H."/>
            <person name="Tunlid A."/>
            <person name="Henrissat B."/>
            <person name="Grigoriev I.V."/>
            <person name="Hibbett D.S."/>
            <person name="Martin F."/>
            <person name="Nordberg H.P."/>
            <person name="Cantor M.N."/>
            <person name="Hua S.X."/>
        </authorList>
    </citation>
    <scope>NUCLEOTIDE SEQUENCE [LARGE SCALE GENOMIC DNA]</scope>
    <source>
        <strain evidence="15 16">MAFF 305830</strain>
    </source>
</reference>
<evidence type="ECO:0000259" key="14">
    <source>
        <dbReference type="SMART" id="SM01024"/>
    </source>
</evidence>
<keyword evidence="5" id="KW-0999">Mitochondrion inner membrane</keyword>
<dbReference type="STRING" id="933852.A0A0C3B4R2"/>
<evidence type="ECO:0000256" key="12">
    <source>
        <dbReference type="SAM" id="MobiDB-lite"/>
    </source>
</evidence>
<dbReference type="AlphaFoldDB" id="A0A0C3B4R2"/>
<dbReference type="HOGENOM" id="CLU_010189_3_1_1"/>
<dbReference type="InterPro" id="IPR014851">
    <property type="entry name" value="BCS1_N"/>
</dbReference>
<keyword evidence="3" id="KW-0812">Transmembrane</keyword>
<evidence type="ECO:0000259" key="13">
    <source>
        <dbReference type="SMART" id="SM00382"/>
    </source>
</evidence>
<dbReference type="Pfam" id="PF00004">
    <property type="entry name" value="AAA"/>
    <property type="match status" value="1"/>
</dbReference>
<dbReference type="Proteomes" id="UP000054097">
    <property type="component" value="Unassembled WGS sequence"/>
</dbReference>
<keyword evidence="4" id="KW-0547">Nucleotide-binding</keyword>
<organism evidence="15 16">
    <name type="scientific">Serendipita vermifera MAFF 305830</name>
    <dbReference type="NCBI Taxonomy" id="933852"/>
    <lineage>
        <taxon>Eukaryota</taxon>
        <taxon>Fungi</taxon>
        <taxon>Dikarya</taxon>
        <taxon>Basidiomycota</taxon>
        <taxon>Agaricomycotina</taxon>
        <taxon>Agaricomycetes</taxon>
        <taxon>Sebacinales</taxon>
        <taxon>Serendipitaceae</taxon>
        <taxon>Serendipita</taxon>
    </lineage>
</organism>
<feature type="compositionally biased region" description="Low complexity" evidence="12">
    <location>
        <begin position="424"/>
        <end position="445"/>
    </location>
</feature>
<evidence type="ECO:0000313" key="15">
    <source>
        <dbReference type="EMBL" id="KIM31830.1"/>
    </source>
</evidence>
<sequence>MDLVKNIFSGGLGMGTGAISDTVKLVVIGGTVETARRVASSSWNSFVDSFFLTAHFTQMDSPYEWIMHWLSQQPAWGRSREFDITTRSVKKGSANAGDFGDDDEDQDEVALTHGRKKNMIAFMPAQDTTHTIYYRGHWLRITRSKRTTDWGTYQEVKISVVARNNTVIKQLVLEAKKMYEKDAEHRIHVFIPDQWGSWRWNGSRQKRPMESIVLEANVKDMIVADCKDFIASEDVSKKPLMKWYAERGIPYRRGYLLYGVPGSGKTSLIHALAGELGLDIYALSLAAKGMSDNTLTQLMGHLPTRCIVLLEDLDASFTHSTTRDKKSTGVPTVPTSSQSTESDGSSLTLSGLLNAIDGVTAPEGRILFATTNHIDRLDEALRRPGRMDVWINFKYATQWQAEGIFKRFFPCRPKIVTGSNTPMGSESSTAGSTSATALSAALSEGETTKKKKRASINAMPILEEDELVSLAKRFSLQIPEDEVSVAGLQGFLLKNKTRPRECVEEVGKWVVEERERREKLKKEKAEKEAKEKEEEEKKEKEEKEAKEKEKEKENAEDLAAARKAYRKAKKAAAAASSSATALPTPPADEPTVTLEKADSDSDDSDEDASTSSSSSEEDRKSKRKNRKEKWVAVKKESATTETGTDAAAPAAQETTTSSKAVEETAAEVEDLSSVDALVDAATTKSSSPPKDAPIEPAVAATA</sequence>
<evidence type="ECO:0000256" key="9">
    <source>
        <dbReference type="ARBA" id="ARBA00023128"/>
    </source>
</evidence>
<dbReference type="Pfam" id="PF08740">
    <property type="entry name" value="BCS1_N"/>
    <property type="match status" value="1"/>
</dbReference>
<feature type="compositionally biased region" description="Basic and acidic residues" evidence="12">
    <location>
        <begin position="628"/>
        <end position="638"/>
    </location>
</feature>
<dbReference type="InterPro" id="IPR057495">
    <property type="entry name" value="AAA_lid_BCS1"/>
</dbReference>
<keyword evidence="7" id="KW-0067">ATP-binding</keyword>
<dbReference type="PANTHER" id="PTHR23070">
    <property type="entry name" value="BCS1 AAA-TYPE ATPASE"/>
    <property type="match status" value="1"/>
</dbReference>